<dbReference type="Pfam" id="PF01113">
    <property type="entry name" value="DapB_N"/>
    <property type="match status" value="1"/>
</dbReference>
<keyword evidence="4 9" id="KW-0521">NADP</keyword>
<dbReference type="AlphaFoldDB" id="A0A1T5IVZ1"/>
<comment type="function">
    <text evidence="9">Catalyzes the conversion of 4-hydroxy-tetrahydrodipicolinate (HTPA) to tetrahydrodipicolinate.</text>
</comment>
<comment type="subcellular location">
    <subcellularLocation>
        <location evidence="9">Cytoplasm</location>
    </subcellularLocation>
</comment>
<evidence type="ECO:0000256" key="9">
    <source>
        <dbReference type="HAMAP-Rule" id="MF_00102"/>
    </source>
</evidence>
<comment type="catalytic activity">
    <reaction evidence="9">
        <text>(S)-2,3,4,5-tetrahydrodipicolinate + NAD(+) + H2O = (2S,4S)-4-hydroxy-2,3,4,5-tetrahydrodipicolinate + NADH + H(+)</text>
        <dbReference type="Rhea" id="RHEA:35323"/>
        <dbReference type="ChEBI" id="CHEBI:15377"/>
        <dbReference type="ChEBI" id="CHEBI:15378"/>
        <dbReference type="ChEBI" id="CHEBI:16845"/>
        <dbReference type="ChEBI" id="CHEBI:57540"/>
        <dbReference type="ChEBI" id="CHEBI:57945"/>
        <dbReference type="ChEBI" id="CHEBI:67139"/>
        <dbReference type="EC" id="1.17.1.8"/>
    </reaction>
</comment>
<keyword evidence="6 9" id="KW-0560">Oxidoreductase</keyword>
<feature type="domain" description="Dihydrodipicolinate reductase C-terminal" evidence="12">
    <location>
        <begin position="115"/>
        <end position="249"/>
    </location>
</feature>
<comment type="subunit">
    <text evidence="9">Homotetramer.</text>
</comment>
<dbReference type="GO" id="GO:0009089">
    <property type="term" value="P:lysine biosynthetic process via diaminopimelate"/>
    <property type="evidence" value="ECO:0007669"/>
    <property type="project" value="UniProtKB-UniRule"/>
</dbReference>
<dbReference type="Gene3D" id="3.40.50.720">
    <property type="entry name" value="NAD(P)-binding Rossmann-like Domain"/>
    <property type="match status" value="1"/>
</dbReference>
<name>A0A1T5IVZ1_9FIRM</name>
<dbReference type="Gene3D" id="3.30.360.10">
    <property type="entry name" value="Dihydrodipicolinate Reductase, domain 2"/>
    <property type="match status" value="1"/>
</dbReference>
<organism evidence="13 14">
    <name type="scientific">Maledivibacter halophilus</name>
    <dbReference type="NCBI Taxonomy" id="36842"/>
    <lineage>
        <taxon>Bacteria</taxon>
        <taxon>Bacillati</taxon>
        <taxon>Bacillota</taxon>
        <taxon>Clostridia</taxon>
        <taxon>Peptostreptococcales</taxon>
        <taxon>Caminicellaceae</taxon>
        <taxon>Maledivibacter</taxon>
    </lineage>
</organism>
<reference evidence="13 14" key="1">
    <citation type="submission" date="2017-02" db="EMBL/GenBank/DDBJ databases">
        <authorList>
            <person name="Peterson S.W."/>
        </authorList>
    </citation>
    <scope>NUCLEOTIDE SEQUENCE [LARGE SCALE GENOMIC DNA]</scope>
    <source>
        <strain evidence="13 14">M1</strain>
    </source>
</reference>
<protein>
    <recommendedName>
        <fullName evidence="9 10">4-hydroxy-tetrahydrodipicolinate reductase</fullName>
        <shortName evidence="9">HTPA reductase</shortName>
        <ecNumber evidence="9 10">1.17.1.8</ecNumber>
    </recommendedName>
</protein>
<dbReference type="PANTHER" id="PTHR20836:SF7">
    <property type="entry name" value="4-HYDROXY-TETRAHYDRODIPICOLINATE REDUCTASE"/>
    <property type="match status" value="1"/>
</dbReference>
<feature type="binding site" evidence="9">
    <location>
        <position position="143"/>
    </location>
    <ligand>
        <name>(S)-2,3,4,5-tetrahydrodipicolinate</name>
        <dbReference type="ChEBI" id="CHEBI:16845"/>
    </ligand>
</feature>
<dbReference type="InterPro" id="IPR000846">
    <property type="entry name" value="DapB_N"/>
</dbReference>
<dbReference type="InterPro" id="IPR036291">
    <property type="entry name" value="NAD(P)-bd_dom_sf"/>
</dbReference>
<dbReference type="UniPathway" id="UPA00034">
    <property type="reaction ID" value="UER00018"/>
</dbReference>
<dbReference type="GO" id="GO:0008839">
    <property type="term" value="F:4-hydroxy-tetrahydrodipicolinate reductase"/>
    <property type="evidence" value="ECO:0007669"/>
    <property type="project" value="UniProtKB-UniRule"/>
</dbReference>
<keyword evidence="5 9" id="KW-0220">Diaminopimelate biosynthesis</keyword>
<dbReference type="PIRSF" id="PIRSF000161">
    <property type="entry name" value="DHPR"/>
    <property type="match status" value="1"/>
</dbReference>
<feature type="binding site" evidence="9">
    <location>
        <begin position="85"/>
        <end position="87"/>
    </location>
    <ligand>
        <name>NAD(+)</name>
        <dbReference type="ChEBI" id="CHEBI:57540"/>
    </ligand>
</feature>
<evidence type="ECO:0000256" key="10">
    <source>
        <dbReference type="NCBIfam" id="TIGR00036"/>
    </source>
</evidence>
<feature type="active site" description="Proton donor" evidence="9">
    <location>
        <position position="146"/>
    </location>
</feature>
<dbReference type="HAMAP" id="MF_00102">
    <property type="entry name" value="DapB"/>
    <property type="match status" value="1"/>
</dbReference>
<feature type="binding site" evidence="9">
    <location>
        <begin position="8"/>
        <end position="13"/>
    </location>
    <ligand>
        <name>NAD(+)</name>
        <dbReference type="ChEBI" id="CHEBI:57540"/>
    </ligand>
</feature>
<feature type="binding site" evidence="9">
    <location>
        <begin position="109"/>
        <end position="112"/>
    </location>
    <ligand>
        <name>NAD(+)</name>
        <dbReference type="ChEBI" id="CHEBI:57540"/>
    </ligand>
</feature>
<dbReference type="InterPro" id="IPR022663">
    <property type="entry name" value="DapB_C"/>
</dbReference>
<accession>A0A1T5IVZ1</accession>
<feature type="binding site" evidence="9">
    <location>
        <begin position="152"/>
        <end position="153"/>
    </location>
    <ligand>
        <name>(S)-2,3,4,5-tetrahydrodipicolinate</name>
        <dbReference type="ChEBI" id="CHEBI:16845"/>
    </ligand>
</feature>
<proteinExistence type="inferred from homology"/>
<dbReference type="Pfam" id="PF05173">
    <property type="entry name" value="DapB_C"/>
    <property type="match status" value="1"/>
</dbReference>
<comment type="similarity">
    <text evidence="1 9">Belongs to the DapB family.</text>
</comment>
<dbReference type="EMBL" id="FUZT01000001">
    <property type="protein sequence ID" value="SKC43366.1"/>
    <property type="molecule type" value="Genomic_DNA"/>
</dbReference>
<dbReference type="GO" id="GO:0051287">
    <property type="term" value="F:NAD binding"/>
    <property type="evidence" value="ECO:0007669"/>
    <property type="project" value="UniProtKB-UniRule"/>
</dbReference>
<dbReference type="GO" id="GO:0005829">
    <property type="term" value="C:cytosol"/>
    <property type="evidence" value="ECO:0007669"/>
    <property type="project" value="TreeGrafter"/>
</dbReference>
<evidence type="ECO:0000256" key="5">
    <source>
        <dbReference type="ARBA" id="ARBA00022915"/>
    </source>
</evidence>
<comment type="caution">
    <text evidence="9">Lacks conserved residue(s) required for the propagation of feature annotation.</text>
</comment>
<sequence>MIKVLLCGCNGSMGKVVTDLVNEESQMNIVAGIDKNKNNQYNYPIFSSFDECNIESDVIIDFSHHSMTSDLIDYCVKSKTPAVICTTGLEDTVIEKINSASKEVSLFRSGNMSLGVNLIMDLAKKAAKILKDNFDIEIIEKHHNKKVDAPSGTAYMIADSINEELSNSKDFTFGRHGRSSKRQKSEIGIHAVRGGTIVGEHSVIYAGPDEIIEIKHSAMSKKVFASGAISAAKFLITKEKGLYNMDDILK</sequence>
<dbReference type="PROSITE" id="PS01298">
    <property type="entry name" value="DAPB"/>
    <property type="match status" value="1"/>
</dbReference>
<dbReference type="CDD" id="cd02274">
    <property type="entry name" value="DHDPR_N"/>
    <property type="match status" value="1"/>
</dbReference>
<evidence type="ECO:0000259" key="12">
    <source>
        <dbReference type="Pfam" id="PF05173"/>
    </source>
</evidence>
<evidence type="ECO:0000313" key="13">
    <source>
        <dbReference type="EMBL" id="SKC43366.1"/>
    </source>
</evidence>
<dbReference type="RefSeq" id="WP_079489495.1">
    <property type="nucleotide sequence ID" value="NZ_FUZT01000001.1"/>
</dbReference>
<dbReference type="SUPFAM" id="SSF55347">
    <property type="entry name" value="Glyceraldehyde-3-phosphate dehydrogenase-like, C-terminal domain"/>
    <property type="match status" value="1"/>
</dbReference>
<dbReference type="FunFam" id="3.30.360.10:FF:000004">
    <property type="entry name" value="4-hydroxy-tetrahydrodipicolinate reductase"/>
    <property type="match status" value="1"/>
</dbReference>
<dbReference type="SUPFAM" id="SSF51735">
    <property type="entry name" value="NAD(P)-binding Rossmann-fold domains"/>
    <property type="match status" value="1"/>
</dbReference>
<keyword evidence="3 9" id="KW-0028">Amino-acid biosynthesis</keyword>
<dbReference type="GO" id="GO:0050661">
    <property type="term" value="F:NADP binding"/>
    <property type="evidence" value="ECO:0007669"/>
    <property type="project" value="UniProtKB-UniRule"/>
</dbReference>
<dbReference type="NCBIfam" id="TIGR00036">
    <property type="entry name" value="dapB"/>
    <property type="match status" value="1"/>
</dbReference>
<keyword evidence="8 9" id="KW-0457">Lysine biosynthesis</keyword>
<dbReference type="STRING" id="36842.SAMN02194393_00804"/>
<evidence type="ECO:0000256" key="6">
    <source>
        <dbReference type="ARBA" id="ARBA00023002"/>
    </source>
</evidence>
<gene>
    <name evidence="9" type="primary">dapB</name>
    <name evidence="13" type="ORF">SAMN02194393_00804</name>
</gene>
<dbReference type="GO" id="GO:0016726">
    <property type="term" value="F:oxidoreductase activity, acting on CH or CH2 groups, NAD or NADP as acceptor"/>
    <property type="evidence" value="ECO:0007669"/>
    <property type="project" value="UniProtKB-UniRule"/>
</dbReference>
<evidence type="ECO:0000313" key="14">
    <source>
        <dbReference type="Proteomes" id="UP000190285"/>
    </source>
</evidence>
<dbReference type="GO" id="GO:0019877">
    <property type="term" value="P:diaminopimelate biosynthetic process"/>
    <property type="evidence" value="ECO:0007669"/>
    <property type="project" value="UniProtKB-UniRule"/>
</dbReference>
<evidence type="ECO:0000256" key="2">
    <source>
        <dbReference type="ARBA" id="ARBA00022490"/>
    </source>
</evidence>
<feature type="domain" description="Dihydrodipicolinate reductase N-terminal" evidence="11">
    <location>
        <begin position="2"/>
        <end position="112"/>
    </location>
</feature>
<keyword evidence="7 9" id="KW-0520">NAD</keyword>
<keyword evidence="14" id="KW-1185">Reference proteome</keyword>
<comment type="catalytic activity">
    <reaction evidence="9">
        <text>(S)-2,3,4,5-tetrahydrodipicolinate + NADP(+) + H2O = (2S,4S)-4-hydroxy-2,3,4,5-tetrahydrodipicolinate + NADPH + H(+)</text>
        <dbReference type="Rhea" id="RHEA:35331"/>
        <dbReference type="ChEBI" id="CHEBI:15377"/>
        <dbReference type="ChEBI" id="CHEBI:15378"/>
        <dbReference type="ChEBI" id="CHEBI:16845"/>
        <dbReference type="ChEBI" id="CHEBI:57783"/>
        <dbReference type="ChEBI" id="CHEBI:58349"/>
        <dbReference type="ChEBI" id="CHEBI:67139"/>
        <dbReference type="EC" id="1.17.1.8"/>
    </reaction>
</comment>
<evidence type="ECO:0000256" key="3">
    <source>
        <dbReference type="ARBA" id="ARBA00022605"/>
    </source>
</evidence>
<evidence type="ECO:0000256" key="8">
    <source>
        <dbReference type="ARBA" id="ARBA00023154"/>
    </source>
</evidence>
<comment type="caution">
    <text evidence="9">Was originally thought to be a dihydrodipicolinate reductase (DHDPR), catalyzing the conversion of dihydrodipicolinate to tetrahydrodipicolinate. However, it was shown in E.coli that the substrate of the enzymatic reaction is not dihydrodipicolinate (DHDP) but in fact (2S,4S)-4-hydroxy-2,3,4,5-tetrahydrodipicolinic acid (HTPA), the product released by the DapA-catalyzed reaction.</text>
</comment>
<dbReference type="PANTHER" id="PTHR20836">
    <property type="entry name" value="DIHYDRODIPICOLINATE REDUCTASE"/>
    <property type="match status" value="1"/>
</dbReference>
<evidence type="ECO:0000259" key="11">
    <source>
        <dbReference type="Pfam" id="PF01113"/>
    </source>
</evidence>
<comment type="pathway">
    <text evidence="9">Amino-acid biosynthesis; L-lysine biosynthesis via DAP pathway; (S)-tetrahydrodipicolinate from L-aspartate: step 4/4.</text>
</comment>
<dbReference type="Proteomes" id="UP000190285">
    <property type="component" value="Unassembled WGS sequence"/>
</dbReference>
<keyword evidence="2 9" id="KW-0963">Cytoplasm</keyword>
<evidence type="ECO:0000256" key="7">
    <source>
        <dbReference type="ARBA" id="ARBA00023027"/>
    </source>
</evidence>
<dbReference type="EC" id="1.17.1.8" evidence="9 10"/>
<dbReference type="InterPro" id="IPR023940">
    <property type="entry name" value="DHDPR_bac"/>
</dbReference>
<evidence type="ECO:0000256" key="4">
    <source>
        <dbReference type="ARBA" id="ARBA00022857"/>
    </source>
</evidence>
<dbReference type="OrthoDB" id="9790352at2"/>
<feature type="active site" description="Proton donor/acceptor" evidence="9">
    <location>
        <position position="142"/>
    </location>
</feature>
<dbReference type="InterPro" id="IPR022664">
    <property type="entry name" value="DapB_N_CS"/>
</dbReference>
<evidence type="ECO:0000256" key="1">
    <source>
        <dbReference type="ARBA" id="ARBA00006642"/>
    </source>
</evidence>